<reference evidence="1" key="1">
    <citation type="submission" date="2022-10" db="EMBL/GenBank/DDBJ databases">
        <title>Culturing micro-colonial fungi from biological soil crusts in the Mojave desert and describing Neophaeococcomyces mojavensis, and introducing the new genera and species Taxawa tesnikishii.</title>
        <authorList>
            <person name="Kurbessoian T."/>
            <person name="Stajich J.E."/>
        </authorList>
    </citation>
    <scope>NUCLEOTIDE SEQUENCE</scope>
    <source>
        <strain evidence="1">JES_112</strain>
    </source>
</reference>
<accession>A0ACC2ZZG3</accession>
<protein>
    <submittedName>
        <fullName evidence="1">Uncharacterized protein</fullName>
    </submittedName>
</protein>
<comment type="caution">
    <text evidence="1">The sequence shown here is derived from an EMBL/GenBank/DDBJ whole genome shotgun (WGS) entry which is preliminary data.</text>
</comment>
<organism evidence="1 2">
    <name type="scientific">Neophaeococcomyces mojaviensis</name>
    <dbReference type="NCBI Taxonomy" id="3383035"/>
    <lineage>
        <taxon>Eukaryota</taxon>
        <taxon>Fungi</taxon>
        <taxon>Dikarya</taxon>
        <taxon>Ascomycota</taxon>
        <taxon>Pezizomycotina</taxon>
        <taxon>Eurotiomycetes</taxon>
        <taxon>Chaetothyriomycetidae</taxon>
        <taxon>Chaetothyriales</taxon>
        <taxon>Chaetothyriales incertae sedis</taxon>
        <taxon>Neophaeococcomyces</taxon>
    </lineage>
</organism>
<name>A0ACC2ZZG3_9EURO</name>
<dbReference type="EMBL" id="JAPDRQ010000174">
    <property type="protein sequence ID" value="KAJ9652965.1"/>
    <property type="molecule type" value="Genomic_DNA"/>
</dbReference>
<evidence type="ECO:0000313" key="2">
    <source>
        <dbReference type="Proteomes" id="UP001172386"/>
    </source>
</evidence>
<evidence type="ECO:0000313" key="1">
    <source>
        <dbReference type="EMBL" id="KAJ9652965.1"/>
    </source>
</evidence>
<sequence>MDPLSITASIIAVPQLTTTLTNYISNVGNATSDQKKVAVEASNLYGLLTNLRFRVEEVRSDGAWFNQVKLLGIDNGPLEQFKHILEKMVEQITLSRTRDRIKSALTWRWTKSEVDEALKQMERLKTLITIALTNDAFYPWRGHEVGHAASEVHLGVEQLKTHASRDLQDRLSRWLRVPDPSTNFQAALGKRHPQTGLWLLKSSHFQDWRSSASSFLWLYGNVGCGKTVLSATALQTILHEATVQPGTVVSYFYFDFNSAEKQHSQSAIRSLLFQLVLQLPDCLQALEQLYQRCDNGHQQPSENSIGSMLHSVLALANRKYIVFDALDECTDREDLLPFIQNLVVSQQHEVCILATSRRERDIEEELKPVAR</sequence>
<dbReference type="Proteomes" id="UP001172386">
    <property type="component" value="Unassembled WGS sequence"/>
</dbReference>
<keyword evidence="2" id="KW-1185">Reference proteome</keyword>
<gene>
    <name evidence="1" type="ORF">H2198_007808</name>
</gene>
<proteinExistence type="predicted"/>